<dbReference type="Proteomes" id="UP001208690">
    <property type="component" value="Unassembled WGS sequence"/>
</dbReference>
<dbReference type="Gene3D" id="3.40.50.300">
    <property type="entry name" value="P-loop containing nucleotide triphosphate hydrolases"/>
    <property type="match status" value="1"/>
</dbReference>
<dbReference type="PANTHER" id="PTHR43776">
    <property type="entry name" value="TRANSPORT ATP-BINDING PROTEIN"/>
    <property type="match status" value="1"/>
</dbReference>
<comment type="similarity">
    <text evidence="2">Belongs to the ABC transporter superfamily.</text>
</comment>
<protein>
    <submittedName>
        <fullName evidence="7">ATP-binding cassette domain-containing protein</fullName>
    </submittedName>
</protein>
<sequence length="343" mass="37548">MTPILSVRHLKKHYHLKKPSLFSAAQPSVKAVDDVSFDILEGETLSLVGESGCGKTSLGQTIMRVHAVTSGEVLYRMSDGREVDLAAASGKTLKAIHREVRMIFQDPNGSLNPRMNVRDIVGEPIRMAEGLSGRALDDRVSDLLGKVGLRPEYLTRYPHAFSGGERQRIGIARALALNPRLVVADEAVSALDVSIQAQTLNLLADLKEEFGLTFLFIAHDLSVVRHISDRVAVMYVGRMVELTETEALFTRPRHPYTEALLSAVPIPDPRMRSKRRRVRLPGEVASPINPPSGCAFHPRCRFASEICKIEAPQLRTVDGGLVACHHAEDLTLDGVDSLGVAAE</sequence>
<evidence type="ECO:0000259" key="6">
    <source>
        <dbReference type="PROSITE" id="PS50893"/>
    </source>
</evidence>
<proteinExistence type="inferred from homology"/>
<dbReference type="GO" id="GO:0005524">
    <property type="term" value="F:ATP binding"/>
    <property type="evidence" value="ECO:0007669"/>
    <property type="project" value="UniProtKB-KW"/>
</dbReference>
<dbReference type="PROSITE" id="PS50893">
    <property type="entry name" value="ABC_TRANSPORTER_2"/>
    <property type="match status" value="1"/>
</dbReference>
<dbReference type="CDD" id="cd03257">
    <property type="entry name" value="ABC_NikE_OppD_transporters"/>
    <property type="match status" value="1"/>
</dbReference>
<dbReference type="Pfam" id="PF08352">
    <property type="entry name" value="oligo_HPY"/>
    <property type="match status" value="1"/>
</dbReference>
<dbReference type="InterPro" id="IPR027417">
    <property type="entry name" value="P-loop_NTPase"/>
</dbReference>
<evidence type="ECO:0000256" key="3">
    <source>
        <dbReference type="ARBA" id="ARBA00022448"/>
    </source>
</evidence>
<dbReference type="InterPro" id="IPR050319">
    <property type="entry name" value="ABC_transp_ATP-bind"/>
</dbReference>
<dbReference type="InterPro" id="IPR003593">
    <property type="entry name" value="AAA+_ATPase"/>
</dbReference>
<comment type="caution">
    <text evidence="7">The sequence shown here is derived from an EMBL/GenBank/DDBJ whole genome shotgun (WGS) entry which is preliminary data.</text>
</comment>
<dbReference type="NCBIfam" id="TIGR01727">
    <property type="entry name" value="oligo_HPY"/>
    <property type="match status" value="1"/>
</dbReference>
<organism evidence="7 8">
    <name type="scientific">Roseobacter sinensis</name>
    <dbReference type="NCBI Taxonomy" id="2931391"/>
    <lineage>
        <taxon>Bacteria</taxon>
        <taxon>Pseudomonadati</taxon>
        <taxon>Pseudomonadota</taxon>
        <taxon>Alphaproteobacteria</taxon>
        <taxon>Rhodobacterales</taxon>
        <taxon>Roseobacteraceae</taxon>
        <taxon>Roseobacter</taxon>
    </lineage>
</organism>
<dbReference type="PROSITE" id="PS00211">
    <property type="entry name" value="ABC_TRANSPORTER_1"/>
    <property type="match status" value="1"/>
</dbReference>
<dbReference type="Pfam" id="PF00005">
    <property type="entry name" value="ABC_tran"/>
    <property type="match status" value="1"/>
</dbReference>
<accession>A0ABT3BFE7</accession>
<dbReference type="InterPro" id="IPR013563">
    <property type="entry name" value="Oligopep_ABC_C"/>
</dbReference>
<dbReference type="RefSeq" id="WP_263844621.1">
    <property type="nucleotide sequence ID" value="NZ_JALIEB010000007.1"/>
</dbReference>
<dbReference type="EMBL" id="JALIEB010000007">
    <property type="protein sequence ID" value="MCV3272302.1"/>
    <property type="molecule type" value="Genomic_DNA"/>
</dbReference>
<gene>
    <name evidence="7" type="ORF">MUB52_12765</name>
</gene>
<dbReference type="InterPro" id="IPR003439">
    <property type="entry name" value="ABC_transporter-like_ATP-bd"/>
</dbReference>
<evidence type="ECO:0000313" key="7">
    <source>
        <dbReference type="EMBL" id="MCV3272302.1"/>
    </source>
</evidence>
<comment type="subcellular location">
    <subcellularLocation>
        <location evidence="1">Cell inner membrane</location>
        <topology evidence="1">Peripheral membrane protein</topology>
    </subcellularLocation>
</comment>
<feature type="domain" description="ABC transporter" evidence="6">
    <location>
        <begin position="16"/>
        <end position="261"/>
    </location>
</feature>
<evidence type="ECO:0000256" key="1">
    <source>
        <dbReference type="ARBA" id="ARBA00004417"/>
    </source>
</evidence>
<keyword evidence="8" id="KW-1185">Reference proteome</keyword>
<reference evidence="7 8" key="1">
    <citation type="submission" date="2022-04" db="EMBL/GenBank/DDBJ databases">
        <title>Roseobacter sp. WL0113 is a bacterium isolated from neritic sediment.</title>
        <authorList>
            <person name="Wang L."/>
            <person name="He W."/>
            <person name="Zhang D.-F."/>
        </authorList>
    </citation>
    <scope>NUCLEOTIDE SEQUENCE [LARGE SCALE GENOMIC DNA]</scope>
    <source>
        <strain evidence="7 8">WL0113</strain>
    </source>
</reference>
<dbReference type="SUPFAM" id="SSF52540">
    <property type="entry name" value="P-loop containing nucleoside triphosphate hydrolases"/>
    <property type="match status" value="1"/>
</dbReference>
<dbReference type="InterPro" id="IPR017871">
    <property type="entry name" value="ABC_transporter-like_CS"/>
</dbReference>
<keyword evidence="4" id="KW-0547">Nucleotide-binding</keyword>
<evidence type="ECO:0000256" key="2">
    <source>
        <dbReference type="ARBA" id="ARBA00005417"/>
    </source>
</evidence>
<keyword evidence="5 7" id="KW-0067">ATP-binding</keyword>
<evidence type="ECO:0000256" key="5">
    <source>
        <dbReference type="ARBA" id="ARBA00022840"/>
    </source>
</evidence>
<keyword evidence="3" id="KW-0813">Transport</keyword>
<evidence type="ECO:0000256" key="4">
    <source>
        <dbReference type="ARBA" id="ARBA00022741"/>
    </source>
</evidence>
<dbReference type="SMART" id="SM00382">
    <property type="entry name" value="AAA"/>
    <property type="match status" value="1"/>
</dbReference>
<name>A0ABT3BFE7_9RHOB</name>
<dbReference type="PANTHER" id="PTHR43776:SF7">
    <property type="entry name" value="D,D-DIPEPTIDE TRANSPORT ATP-BINDING PROTEIN DDPF-RELATED"/>
    <property type="match status" value="1"/>
</dbReference>
<evidence type="ECO:0000313" key="8">
    <source>
        <dbReference type="Proteomes" id="UP001208690"/>
    </source>
</evidence>